<name>A0A6A6I288_9PLEO</name>
<dbReference type="EMBL" id="ML987204">
    <property type="protein sequence ID" value="KAF2243983.1"/>
    <property type="molecule type" value="Genomic_DNA"/>
</dbReference>
<organism evidence="1 2">
    <name type="scientific">Trematosphaeria pertusa</name>
    <dbReference type="NCBI Taxonomy" id="390896"/>
    <lineage>
        <taxon>Eukaryota</taxon>
        <taxon>Fungi</taxon>
        <taxon>Dikarya</taxon>
        <taxon>Ascomycota</taxon>
        <taxon>Pezizomycotina</taxon>
        <taxon>Dothideomycetes</taxon>
        <taxon>Pleosporomycetidae</taxon>
        <taxon>Pleosporales</taxon>
        <taxon>Massarineae</taxon>
        <taxon>Trematosphaeriaceae</taxon>
        <taxon>Trematosphaeria</taxon>
    </lineage>
</organism>
<gene>
    <name evidence="1" type="ORF">BU26DRAFT_112261</name>
</gene>
<sequence>MESPFPHNQRLQTSQARATTCRVSQRCSGTSMFLRIQTMLIHGRRHTVALSRRNQLGADGGEGVERHLRQCIGPKSLQEGDHKSIFLRSRPPLFVVKDERVGIAYRGRLQESRKLLRCPHQYGMLFINTPSGLNMRREAEVQQGGGRKCDYLIPI</sequence>
<evidence type="ECO:0000313" key="1">
    <source>
        <dbReference type="EMBL" id="KAF2243983.1"/>
    </source>
</evidence>
<reference evidence="1" key="1">
    <citation type="journal article" date="2020" name="Stud. Mycol.">
        <title>101 Dothideomycetes genomes: a test case for predicting lifestyles and emergence of pathogens.</title>
        <authorList>
            <person name="Haridas S."/>
            <person name="Albert R."/>
            <person name="Binder M."/>
            <person name="Bloem J."/>
            <person name="Labutti K."/>
            <person name="Salamov A."/>
            <person name="Andreopoulos B."/>
            <person name="Baker S."/>
            <person name="Barry K."/>
            <person name="Bills G."/>
            <person name="Bluhm B."/>
            <person name="Cannon C."/>
            <person name="Castanera R."/>
            <person name="Culley D."/>
            <person name="Daum C."/>
            <person name="Ezra D."/>
            <person name="Gonzalez J."/>
            <person name="Henrissat B."/>
            <person name="Kuo A."/>
            <person name="Liang C."/>
            <person name="Lipzen A."/>
            <person name="Lutzoni F."/>
            <person name="Magnuson J."/>
            <person name="Mondo S."/>
            <person name="Nolan M."/>
            <person name="Ohm R."/>
            <person name="Pangilinan J."/>
            <person name="Park H.-J."/>
            <person name="Ramirez L."/>
            <person name="Alfaro M."/>
            <person name="Sun H."/>
            <person name="Tritt A."/>
            <person name="Yoshinaga Y."/>
            <person name="Zwiers L.-H."/>
            <person name="Turgeon B."/>
            <person name="Goodwin S."/>
            <person name="Spatafora J."/>
            <person name="Crous P."/>
            <person name="Grigoriev I."/>
        </authorList>
    </citation>
    <scope>NUCLEOTIDE SEQUENCE</scope>
    <source>
        <strain evidence="1">CBS 122368</strain>
    </source>
</reference>
<proteinExistence type="predicted"/>
<accession>A0A6A6I288</accession>
<keyword evidence="2" id="KW-1185">Reference proteome</keyword>
<dbReference type="RefSeq" id="XP_033678987.1">
    <property type="nucleotide sequence ID" value="XM_033819416.1"/>
</dbReference>
<dbReference type="GeneID" id="54572746"/>
<dbReference type="AlphaFoldDB" id="A0A6A6I288"/>
<protein>
    <submittedName>
        <fullName evidence="1">Uncharacterized protein</fullName>
    </submittedName>
</protein>
<dbReference type="Proteomes" id="UP000800094">
    <property type="component" value="Unassembled WGS sequence"/>
</dbReference>
<evidence type="ECO:0000313" key="2">
    <source>
        <dbReference type="Proteomes" id="UP000800094"/>
    </source>
</evidence>